<reference evidence="3 4" key="1">
    <citation type="submission" date="2016-10" db="EMBL/GenBank/DDBJ databases">
        <authorList>
            <person name="Varghese N."/>
            <person name="Submissions S."/>
        </authorList>
    </citation>
    <scope>NUCLEOTIDE SEQUENCE [LARGE SCALE GENOMIC DNA]</scope>
    <source>
        <strain evidence="3 4">FF3</strain>
    </source>
</reference>
<proteinExistence type="predicted"/>
<evidence type="ECO:0000313" key="3">
    <source>
        <dbReference type="EMBL" id="SEI87384.1"/>
    </source>
</evidence>
<gene>
    <name evidence="3" type="ORF">SAMN04487940_102254</name>
</gene>
<dbReference type="RefSeq" id="WP_074835151.1">
    <property type="nucleotide sequence ID" value="NZ_FNYY01000002.1"/>
</dbReference>
<keyword evidence="1" id="KW-0472">Membrane</keyword>
<feature type="transmembrane region" description="Helical" evidence="1">
    <location>
        <begin position="129"/>
        <end position="147"/>
    </location>
</feature>
<feature type="transmembrane region" description="Helical" evidence="1">
    <location>
        <begin position="86"/>
        <end position="117"/>
    </location>
</feature>
<name>A0A975ZM39_9RHOB</name>
<dbReference type="AlphaFoldDB" id="A0A975ZM39"/>
<evidence type="ECO:0000259" key="2">
    <source>
        <dbReference type="Pfam" id="PF07331"/>
    </source>
</evidence>
<dbReference type="EMBL" id="FNYY01000002">
    <property type="protein sequence ID" value="SEI87384.1"/>
    <property type="molecule type" value="Genomic_DNA"/>
</dbReference>
<sequence>MSHPAHRTIDRTRLIEALVVMAFAVVLFAVTFSFKKVPPILAQGIQPTVFPRAILAIMFGLGVIQAVTALRPSAEELEMLKPKGPIPLIVVLTAALLIGFVALMPVIGTFPALVLFLPALSLLWGERRWRLMALSFAGFAGFVYLLFRLIMNVPLP</sequence>
<comment type="caution">
    <text evidence="3">The sequence shown here is derived from an EMBL/GenBank/DDBJ whole genome shotgun (WGS) entry which is preliminary data.</text>
</comment>
<dbReference type="GeneID" id="80817115"/>
<accession>A0A975ZM39</accession>
<keyword evidence="4" id="KW-1185">Reference proteome</keyword>
<protein>
    <submittedName>
        <fullName evidence="3">Tripartite tricarboxylate transporter TctB family protein</fullName>
    </submittedName>
</protein>
<feature type="domain" description="DUF1468" evidence="2">
    <location>
        <begin position="17"/>
        <end position="156"/>
    </location>
</feature>
<feature type="transmembrane region" description="Helical" evidence="1">
    <location>
        <begin position="12"/>
        <end position="34"/>
    </location>
</feature>
<evidence type="ECO:0000256" key="1">
    <source>
        <dbReference type="SAM" id="Phobius"/>
    </source>
</evidence>
<organism evidence="3 4">
    <name type="scientific">Marinovum algicola</name>
    <dbReference type="NCBI Taxonomy" id="42444"/>
    <lineage>
        <taxon>Bacteria</taxon>
        <taxon>Pseudomonadati</taxon>
        <taxon>Pseudomonadota</taxon>
        <taxon>Alphaproteobacteria</taxon>
        <taxon>Rhodobacterales</taxon>
        <taxon>Roseobacteraceae</taxon>
        <taxon>Marinovum</taxon>
    </lineage>
</organism>
<dbReference type="Pfam" id="PF07331">
    <property type="entry name" value="TctB"/>
    <property type="match status" value="1"/>
</dbReference>
<dbReference type="InterPro" id="IPR009936">
    <property type="entry name" value="DUF1468"/>
</dbReference>
<keyword evidence="1" id="KW-0812">Transmembrane</keyword>
<feature type="transmembrane region" description="Helical" evidence="1">
    <location>
        <begin position="54"/>
        <end position="74"/>
    </location>
</feature>
<evidence type="ECO:0000313" key="4">
    <source>
        <dbReference type="Proteomes" id="UP000182932"/>
    </source>
</evidence>
<dbReference type="Proteomes" id="UP000182932">
    <property type="component" value="Unassembled WGS sequence"/>
</dbReference>
<keyword evidence="1" id="KW-1133">Transmembrane helix</keyword>